<evidence type="ECO:0000256" key="3">
    <source>
        <dbReference type="SAM" id="SignalP"/>
    </source>
</evidence>
<organism evidence="4 5">
    <name type="scientific">Polyangium sorediatum</name>
    <dbReference type="NCBI Taxonomy" id="889274"/>
    <lineage>
        <taxon>Bacteria</taxon>
        <taxon>Pseudomonadati</taxon>
        <taxon>Myxococcota</taxon>
        <taxon>Polyangia</taxon>
        <taxon>Polyangiales</taxon>
        <taxon>Polyangiaceae</taxon>
        <taxon>Polyangium</taxon>
    </lineage>
</organism>
<accession>A0ABT6NPY6</accession>
<feature type="compositionally biased region" description="Pro residues" evidence="1">
    <location>
        <begin position="215"/>
        <end position="228"/>
    </location>
</feature>
<feature type="compositionally biased region" description="Basic and acidic residues" evidence="1">
    <location>
        <begin position="191"/>
        <end position="214"/>
    </location>
</feature>
<proteinExistence type="predicted"/>
<evidence type="ECO:0000256" key="2">
    <source>
        <dbReference type="SAM" id="Phobius"/>
    </source>
</evidence>
<gene>
    <name evidence="4" type="ORF">QHF89_12610</name>
</gene>
<keyword evidence="2" id="KW-1133">Transmembrane helix</keyword>
<comment type="caution">
    <text evidence="4">The sequence shown here is derived from an EMBL/GenBank/DDBJ whole genome shotgun (WGS) entry which is preliminary data.</text>
</comment>
<evidence type="ECO:0000313" key="4">
    <source>
        <dbReference type="EMBL" id="MDI1430348.1"/>
    </source>
</evidence>
<protein>
    <recommendedName>
        <fullName evidence="6">PEGA domain-containing protein</fullName>
    </recommendedName>
</protein>
<dbReference type="Proteomes" id="UP001160301">
    <property type="component" value="Unassembled WGS sequence"/>
</dbReference>
<reference evidence="4 5" key="1">
    <citation type="submission" date="2023-04" db="EMBL/GenBank/DDBJ databases">
        <title>The genome sequence of Polyangium sorediatum DSM14670.</title>
        <authorList>
            <person name="Zhang X."/>
        </authorList>
    </citation>
    <scope>NUCLEOTIDE SEQUENCE [LARGE SCALE GENOMIC DNA]</scope>
    <source>
        <strain evidence="4 5">DSM 14670</strain>
    </source>
</reference>
<evidence type="ECO:0008006" key="6">
    <source>
        <dbReference type="Google" id="ProtNLM"/>
    </source>
</evidence>
<evidence type="ECO:0000313" key="5">
    <source>
        <dbReference type="Proteomes" id="UP001160301"/>
    </source>
</evidence>
<dbReference type="RefSeq" id="WP_284720416.1">
    <property type="nucleotide sequence ID" value="NZ_JARZHI010000008.1"/>
</dbReference>
<feature type="transmembrane region" description="Helical" evidence="2">
    <location>
        <begin position="232"/>
        <end position="253"/>
    </location>
</feature>
<sequence>MNMSQRRARRAARVAWMAGAAAIALFSQGDASAQSKEELDKARTLFREGIALSAANNCSGALVKFKAVAAVKMTPQVAFNIAECEEKLGKLLSALGNYRLAASAAAGDKKAADVATAATPKIAAIEERLPKLTIARGKGAEAAVIELDGTELGATQVGVEMPVDPGPHYIVAKLGNREIWKDSINVPERDKKTVEVVVKDEPATSDGPKNEEKPPPSPPPPSPPPPSSGPSIPGIVLTGIGVAGIGAGLALFFGPRQSTINELEDLCGGDTSCPPSAKPTADQGRLFTGIAEAAVGVGAASLITGVILLATGGSKKSSAPSASAETERGARFIGAAPGASLGGVSLVGRF</sequence>
<keyword evidence="5" id="KW-1185">Reference proteome</keyword>
<evidence type="ECO:0000256" key="1">
    <source>
        <dbReference type="SAM" id="MobiDB-lite"/>
    </source>
</evidence>
<keyword evidence="3" id="KW-0732">Signal</keyword>
<feature type="transmembrane region" description="Helical" evidence="2">
    <location>
        <begin position="286"/>
        <end position="310"/>
    </location>
</feature>
<feature type="signal peptide" evidence="3">
    <location>
        <begin position="1"/>
        <end position="33"/>
    </location>
</feature>
<keyword evidence="2" id="KW-0472">Membrane</keyword>
<feature type="region of interest" description="Disordered" evidence="1">
    <location>
        <begin position="191"/>
        <end position="233"/>
    </location>
</feature>
<feature type="chain" id="PRO_5047452578" description="PEGA domain-containing protein" evidence="3">
    <location>
        <begin position="34"/>
        <end position="350"/>
    </location>
</feature>
<name>A0ABT6NPY6_9BACT</name>
<dbReference type="EMBL" id="JARZHI010000008">
    <property type="protein sequence ID" value="MDI1430348.1"/>
    <property type="molecule type" value="Genomic_DNA"/>
</dbReference>
<keyword evidence="2" id="KW-0812">Transmembrane</keyword>